<protein>
    <submittedName>
        <fullName evidence="1">Msr8169 protein</fullName>
    </submittedName>
</protein>
<accession>Q983U7</accession>
<dbReference type="HOGENOM" id="CLU_2919617_0_0_5"/>
<reference evidence="1 2" key="1">
    <citation type="journal article" date="2000" name="DNA Res.">
        <title>Complete genome structure of the nitrogen-fixing symbiotic bacterium Mesorhizobium loti.</title>
        <authorList>
            <person name="Kaneko T."/>
            <person name="Nakamura Y."/>
            <person name="Sato S."/>
            <person name="Asamizu E."/>
            <person name="Kato T."/>
            <person name="Sasamoto S."/>
            <person name="Watanabe A."/>
            <person name="Idesawa K."/>
            <person name="Ishikawa A."/>
            <person name="Kawashima K."/>
            <person name="Kimura T."/>
            <person name="Kishida Y."/>
            <person name="Kiyokawa C."/>
            <person name="Kohara M."/>
            <person name="Matsumoto M."/>
            <person name="Matsuno A."/>
            <person name="Mochizuki Y."/>
            <person name="Nakayama S."/>
            <person name="Nakazaki N."/>
            <person name="Shimpo S."/>
            <person name="Sugimoto M."/>
            <person name="Takeuchi C."/>
            <person name="Yamada M."/>
            <person name="Tabata S."/>
        </authorList>
    </citation>
    <scope>NUCLEOTIDE SEQUENCE [LARGE SCALE GENOMIC DNA]</scope>
    <source>
        <strain evidence="2">LMG 29417 / CECT 9101 / MAFF 303099</strain>
    </source>
</reference>
<name>Q983U7_RHILO</name>
<dbReference type="AlphaFoldDB" id="Q983U7"/>
<dbReference type="EMBL" id="BA000012">
    <property type="protein sequence ID" value="BAB53783.1"/>
    <property type="molecule type" value="Genomic_DNA"/>
</dbReference>
<organism evidence="1 2">
    <name type="scientific">Mesorhizobium japonicum (strain LMG 29417 / CECT 9101 / MAFF 303099)</name>
    <name type="common">Mesorhizobium loti (strain MAFF 303099)</name>
    <dbReference type="NCBI Taxonomy" id="266835"/>
    <lineage>
        <taxon>Bacteria</taxon>
        <taxon>Pseudomonadati</taxon>
        <taxon>Pseudomonadota</taxon>
        <taxon>Alphaproteobacteria</taxon>
        <taxon>Hyphomicrobiales</taxon>
        <taxon>Phyllobacteriaceae</taxon>
        <taxon>Mesorhizobium</taxon>
    </lineage>
</organism>
<evidence type="ECO:0000313" key="2">
    <source>
        <dbReference type="Proteomes" id="UP000000552"/>
    </source>
</evidence>
<evidence type="ECO:0000313" key="1">
    <source>
        <dbReference type="EMBL" id="BAB53783.1"/>
    </source>
</evidence>
<dbReference type="Proteomes" id="UP000000552">
    <property type="component" value="Chromosome"/>
</dbReference>
<sequence length="61" mass="6550">MATSLAGALWARAGCPEVYACEASAETGPAIPDNEKAARKIPRRFYRGLGGRFQPRLASIE</sequence>
<gene>
    <name evidence="1" type="ordered locus">msr8169</name>
</gene>
<dbReference type="KEGG" id="mlo:msr8169"/>
<proteinExistence type="predicted"/>